<dbReference type="PANTHER" id="PTHR40469">
    <property type="entry name" value="SECRETED GLYCOSYL HYDROLASE"/>
    <property type="match status" value="1"/>
</dbReference>
<feature type="chain" id="PRO_5046480044" evidence="1">
    <location>
        <begin position="16"/>
        <end position="247"/>
    </location>
</feature>
<dbReference type="PANTHER" id="PTHR40469:SF2">
    <property type="entry name" value="GALACTOSE-BINDING DOMAIN-LIKE SUPERFAMILY PROTEIN"/>
    <property type="match status" value="1"/>
</dbReference>
<name>A0ABW5CVF0_9BACT</name>
<keyword evidence="1" id="KW-0732">Signal</keyword>
<gene>
    <name evidence="3" type="ORF">ACFSKP_05945</name>
</gene>
<reference evidence="4" key="1">
    <citation type="journal article" date="2019" name="Int. J. Syst. Evol. Microbiol.">
        <title>The Global Catalogue of Microorganisms (GCM) 10K type strain sequencing project: providing services to taxonomists for standard genome sequencing and annotation.</title>
        <authorList>
            <consortium name="The Broad Institute Genomics Platform"/>
            <consortium name="The Broad Institute Genome Sequencing Center for Infectious Disease"/>
            <person name="Wu L."/>
            <person name="Ma J."/>
        </authorList>
    </citation>
    <scope>NUCLEOTIDE SEQUENCE [LARGE SCALE GENOMIC DNA]</scope>
    <source>
        <strain evidence="4">CGMCC 4.1782</strain>
    </source>
</reference>
<evidence type="ECO:0000313" key="3">
    <source>
        <dbReference type="EMBL" id="MFD2245788.1"/>
    </source>
</evidence>
<organism evidence="3 4">
    <name type="scientific">Pontibacter ruber</name>
    <dbReference type="NCBI Taxonomy" id="1343895"/>
    <lineage>
        <taxon>Bacteria</taxon>
        <taxon>Pseudomonadati</taxon>
        <taxon>Bacteroidota</taxon>
        <taxon>Cytophagia</taxon>
        <taxon>Cytophagales</taxon>
        <taxon>Hymenobacteraceae</taxon>
        <taxon>Pontibacter</taxon>
    </lineage>
</organism>
<sequence length="247" mass="27523">MKNILLLLFLLCAFASCTESDSVAVADQNSSPAHLLVFSKTSGFRHESIPAGIAAIHKLAQEPGVRVTATENAAYFTEDSLSKYKAVVFLSTTQDVLNASQQAAFEKYIRGGGGFAGIHAASDTEYDWPWYNKLVGAYFESHPHIQQASINVLDKSHPSTTHLPDHWERTDEWYNFKNMNPDVKVLAKLDEKTYEGGKNGDNHPIAWYHEFEGGRAFYTALGHTSESYSEPLFLQHIWGGIEYAMGE</sequence>
<dbReference type="InterPro" id="IPR029062">
    <property type="entry name" value="Class_I_gatase-like"/>
</dbReference>
<dbReference type="Gene3D" id="3.40.50.880">
    <property type="match status" value="1"/>
</dbReference>
<accession>A0ABW5CVF0</accession>
<dbReference type="InterPro" id="IPR029010">
    <property type="entry name" value="ThuA-like"/>
</dbReference>
<dbReference type="EMBL" id="JBHUIM010000001">
    <property type="protein sequence ID" value="MFD2245788.1"/>
    <property type="molecule type" value="Genomic_DNA"/>
</dbReference>
<feature type="signal peptide" evidence="1">
    <location>
        <begin position="1"/>
        <end position="15"/>
    </location>
</feature>
<dbReference type="RefSeq" id="WP_377495480.1">
    <property type="nucleotide sequence ID" value="NZ_JALPRR010000001.1"/>
</dbReference>
<keyword evidence="4" id="KW-1185">Reference proteome</keyword>
<dbReference type="Pfam" id="PF06283">
    <property type="entry name" value="ThuA"/>
    <property type="match status" value="1"/>
</dbReference>
<dbReference type="SUPFAM" id="SSF52317">
    <property type="entry name" value="Class I glutamine amidotransferase-like"/>
    <property type="match status" value="1"/>
</dbReference>
<proteinExistence type="predicted"/>
<evidence type="ECO:0000313" key="4">
    <source>
        <dbReference type="Proteomes" id="UP001597374"/>
    </source>
</evidence>
<dbReference type="PROSITE" id="PS51257">
    <property type="entry name" value="PROKAR_LIPOPROTEIN"/>
    <property type="match status" value="1"/>
</dbReference>
<feature type="domain" description="ThuA-like" evidence="2">
    <location>
        <begin position="35"/>
        <end position="244"/>
    </location>
</feature>
<comment type="caution">
    <text evidence="3">The sequence shown here is derived from an EMBL/GenBank/DDBJ whole genome shotgun (WGS) entry which is preliminary data.</text>
</comment>
<protein>
    <submittedName>
        <fullName evidence="3">ThuA domain-containing protein</fullName>
    </submittedName>
</protein>
<evidence type="ECO:0000256" key="1">
    <source>
        <dbReference type="SAM" id="SignalP"/>
    </source>
</evidence>
<evidence type="ECO:0000259" key="2">
    <source>
        <dbReference type="Pfam" id="PF06283"/>
    </source>
</evidence>
<dbReference type="Proteomes" id="UP001597374">
    <property type="component" value="Unassembled WGS sequence"/>
</dbReference>